<accession>A0ABW8AWA9</accession>
<dbReference type="InterPro" id="IPR036388">
    <property type="entry name" value="WH-like_DNA-bd_sf"/>
</dbReference>
<name>A0ABW8AWA9_9ACTN</name>
<dbReference type="InterPro" id="IPR012906">
    <property type="entry name" value="PaaX-like_N"/>
</dbReference>
<evidence type="ECO:0000313" key="4">
    <source>
        <dbReference type="EMBL" id="MFI7589907.1"/>
    </source>
</evidence>
<dbReference type="Proteomes" id="UP001612915">
    <property type="component" value="Unassembled WGS sequence"/>
</dbReference>
<feature type="domain" description="Transcriptional repressor PaaX-like N-terminal" evidence="1">
    <location>
        <begin position="11"/>
        <end position="73"/>
    </location>
</feature>
<dbReference type="Gene3D" id="1.10.10.10">
    <property type="entry name" value="Winged helix-like DNA-binding domain superfamily/Winged helix DNA-binding domain"/>
    <property type="match status" value="1"/>
</dbReference>
<evidence type="ECO:0000313" key="5">
    <source>
        <dbReference type="Proteomes" id="UP001612915"/>
    </source>
</evidence>
<proteinExistence type="predicted"/>
<reference evidence="4 5" key="1">
    <citation type="submission" date="2024-10" db="EMBL/GenBank/DDBJ databases">
        <title>The Natural Products Discovery Center: Release of the First 8490 Sequenced Strains for Exploring Actinobacteria Biosynthetic Diversity.</title>
        <authorList>
            <person name="Kalkreuter E."/>
            <person name="Kautsar S.A."/>
            <person name="Yang D."/>
            <person name="Bader C.D."/>
            <person name="Teijaro C.N."/>
            <person name="Fluegel L."/>
            <person name="Davis C.M."/>
            <person name="Simpson J.R."/>
            <person name="Lauterbach L."/>
            <person name="Steele A.D."/>
            <person name="Gui C."/>
            <person name="Meng S."/>
            <person name="Li G."/>
            <person name="Viehrig K."/>
            <person name="Ye F."/>
            <person name="Su P."/>
            <person name="Kiefer A.F."/>
            <person name="Nichols A."/>
            <person name="Cepeda A.J."/>
            <person name="Yan W."/>
            <person name="Fan B."/>
            <person name="Jiang Y."/>
            <person name="Adhikari A."/>
            <person name="Zheng C.-J."/>
            <person name="Schuster L."/>
            <person name="Cowan T.M."/>
            <person name="Smanski M.J."/>
            <person name="Chevrette M.G."/>
            <person name="De Carvalho L.P.S."/>
            <person name="Shen B."/>
        </authorList>
    </citation>
    <scope>NUCLEOTIDE SEQUENCE [LARGE SCALE GENOMIC DNA]</scope>
    <source>
        <strain evidence="4 5">NPDC049639</strain>
    </source>
</reference>
<dbReference type="PANTHER" id="PTHR30319">
    <property type="entry name" value="PHENYLACETIC ACID REGULATOR-RELATED TRANSCRIPTIONAL REPRESSOR"/>
    <property type="match status" value="1"/>
</dbReference>
<dbReference type="PANTHER" id="PTHR30319:SF1">
    <property type="entry name" value="TRANSCRIPTIONAL REPRESSOR PAAX"/>
    <property type="match status" value="1"/>
</dbReference>
<organism evidence="4 5">
    <name type="scientific">Spongisporangium articulatum</name>
    <dbReference type="NCBI Taxonomy" id="3362603"/>
    <lineage>
        <taxon>Bacteria</taxon>
        <taxon>Bacillati</taxon>
        <taxon>Actinomycetota</taxon>
        <taxon>Actinomycetes</taxon>
        <taxon>Kineosporiales</taxon>
        <taxon>Kineosporiaceae</taxon>
        <taxon>Spongisporangium</taxon>
    </lineage>
</organism>
<dbReference type="InterPro" id="IPR013225">
    <property type="entry name" value="PaaX_C"/>
</dbReference>
<feature type="domain" description="Transcriptional repressor PaaX-like central Cas2-like" evidence="3">
    <location>
        <begin position="88"/>
        <end position="138"/>
    </location>
</feature>
<gene>
    <name evidence="4" type="ORF">ACIB24_22790</name>
</gene>
<dbReference type="Pfam" id="PF08223">
    <property type="entry name" value="PaaX_C"/>
    <property type="match status" value="1"/>
</dbReference>
<sequence>MASALGLKPLSARSVVISLLLGAHPRGMSARQVVRAGEHFSVPEPSVRVALTRAVASGDLVREGSTYRVGARLLERGERQAQQAAQVPWTGDWEMAVVITPGRPSTERAALRQALARARLGELREGVWLRPANLDRPVPRPDDSLRTFTAAPVEDPAALAATLWDLAAWAAEAEATLERLAGDAPPDQRLATAAHLVRHLTSDPLLPPELCPTGWPGPRARQAYAGFQEEVRRVVGA</sequence>
<evidence type="ECO:0000259" key="3">
    <source>
        <dbReference type="Pfam" id="PF20803"/>
    </source>
</evidence>
<evidence type="ECO:0000259" key="1">
    <source>
        <dbReference type="Pfam" id="PF07848"/>
    </source>
</evidence>
<dbReference type="Pfam" id="PF20803">
    <property type="entry name" value="PaaX_M"/>
    <property type="match status" value="1"/>
</dbReference>
<dbReference type="EMBL" id="JBITLV010000011">
    <property type="protein sequence ID" value="MFI7589907.1"/>
    <property type="molecule type" value="Genomic_DNA"/>
</dbReference>
<dbReference type="InterPro" id="IPR048846">
    <property type="entry name" value="PaaX-like_central"/>
</dbReference>
<protein>
    <submittedName>
        <fullName evidence="4">PaaX family transcriptional regulator C-terminal domain-containing protein</fullName>
    </submittedName>
</protein>
<dbReference type="Gene3D" id="3.30.70.2650">
    <property type="match status" value="1"/>
</dbReference>
<keyword evidence="5" id="KW-1185">Reference proteome</keyword>
<dbReference type="Gene3D" id="1.20.58.1460">
    <property type="match status" value="1"/>
</dbReference>
<dbReference type="Pfam" id="PF07848">
    <property type="entry name" value="PaaX"/>
    <property type="match status" value="1"/>
</dbReference>
<comment type="caution">
    <text evidence="4">The sequence shown here is derived from an EMBL/GenBank/DDBJ whole genome shotgun (WGS) entry which is preliminary data.</text>
</comment>
<dbReference type="RefSeq" id="WP_398284510.1">
    <property type="nucleotide sequence ID" value="NZ_JBITLV010000011.1"/>
</dbReference>
<feature type="domain" description="Transcriptional repressor PaaX-like C-terminal" evidence="2">
    <location>
        <begin position="186"/>
        <end position="232"/>
    </location>
</feature>
<evidence type="ECO:0000259" key="2">
    <source>
        <dbReference type="Pfam" id="PF08223"/>
    </source>
</evidence>